<reference evidence="2" key="1">
    <citation type="submission" date="2020-08" db="EMBL/GenBank/DDBJ databases">
        <title>Multicomponent nature underlies the extraordinary mechanical properties of spider dragline silk.</title>
        <authorList>
            <person name="Kono N."/>
            <person name="Nakamura H."/>
            <person name="Mori M."/>
            <person name="Yoshida Y."/>
            <person name="Ohtoshi R."/>
            <person name="Malay A.D."/>
            <person name="Moran D.A.P."/>
            <person name="Tomita M."/>
            <person name="Numata K."/>
            <person name="Arakawa K."/>
        </authorList>
    </citation>
    <scope>NUCLEOTIDE SEQUENCE</scope>
</reference>
<dbReference type="Proteomes" id="UP000886998">
    <property type="component" value="Unassembled WGS sequence"/>
</dbReference>
<dbReference type="AlphaFoldDB" id="A0A8X6WV70"/>
<comment type="caution">
    <text evidence="2">The sequence shown here is derived from an EMBL/GenBank/DDBJ whole genome shotgun (WGS) entry which is preliminary data.</text>
</comment>
<gene>
    <name evidence="2" type="ORF">TNIN_266601</name>
</gene>
<protein>
    <submittedName>
        <fullName evidence="2">Uncharacterized protein</fullName>
    </submittedName>
</protein>
<sequence length="80" mass="8895">MSTGQCKYYKRKQGATPSPASSANGRSFSRHKTVTWRGERRRNPDVTSEMKYGSSIPLSSVPTVGISIALRPRNHSWLDA</sequence>
<feature type="region of interest" description="Disordered" evidence="1">
    <location>
        <begin position="1"/>
        <end position="54"/>
    </location>
</feature>
<accession>A0A8X6WV70</accession>
<dbReference type="EMBL" id="BMAV01002240">
    <property type="protein sequence ID" value="GFY41024.1"/>
    <property type="molecule type" value="Genomic_DNA"/>
</dbReference>
<evidence type="ECO:0000313" key="2">
    <source>
        <dbReference type="EMBL" id="GFY41024.1"/>
    </source>
</evidence>
<proteinExistence type="predicted"/>
<keyword evidence="3" id="KW-1185">Reference proteome</keyword>
<feature type="compositionally biased region" description="Polar residues" evidence="1">
    <location>
        <begin position="15"/>
        <end position="27"/>
    </location>
</feature>
<organism evidence="2 3">
    <name type="scientific">Trichonephila inaurata madagascariensis</name>
    <dbReference type="NCBI Taxonomy" id="2747483"/>
    <lineage>
        <taxon>Eukaryota</taxon>
        <taxon>Metazoa</taxon>
        <taxon>Ecdysozoa</taxon>
        <taxon>Arthropoda</taxon>
        <taxon>Chelicerata</taxon>
        <taxon>Arachnida</taxon>
        <taxon>Araneae</taxon>
        <taxon>Araneomorphae</taxon>
        <taxon>Entelegynae</taxon>
        <taxon>Araneoidea</taxon>
        <taxon>Nephilidae</taxon>
        <taxon>Trichonephila</taxon>
        <taxon>Trichonephila inaurata</taxon>
    </lineage>
</organism>
<evidence type="ECO:0000256" key="1">
    <source>
        <dbReference type="SAM" id="MobiDB-lite"/>
    </source>
</evidence>
<name>A0A8X6WV70_9ARAC</name>
<evidence type="ECO:0000313" key="3">
    <source>
        <dbReference type="Proteomes" id="UP000886998"/>
    </source>
</evidence>